<proteinExistence type="predicted"/>
<evidence type="ECO:0000313" key="3">
    <source>
        <dbReference type="Proteomes" id="UP000700596"/>
    </source>
</evidence>
<feature type="chain" id="PRO_5040418499" evidence="1">
    <location>
        <begin position="22"/>
        <end position="580"/>
    </location>
</feature>
<keyword evidence="1" id="KW-0732">Signal</keyword>
<dbReference type="OrthoDB" id="3798607at2759"/>
<evidence type="ECO:0000256" key="1">
    <source>
        <dbReference type="SAM" id="SignalP"/>
    </source>
</evidence>
<organism evidence="2 3">
    <name type="scientific">Dendryphion nanum</name>
    <dbReference type="NCBI Taxonomy" id="256645"/>
    <lineage>
        <taxon>Eukaryota</taxon>
        <taxon>Fungi</taxon>
        <taxon>Dikarya</taxon>
        <taxon>Ascomycota</taxon>
        <taxon>Pezizomycotina</taxon>
        <taxon>Dothideomycetes</taxon>
        <taxon>Pleosporomycetidae</taxon>
        <taxon>Pleosporales</taxon>
        <taxon>Torulaceae</taxon>
        <taxon>Dendryphion</taxon>
    </lineage>
</organism>
<keyword evidence="3" id="KW-1185">Reference proteome</keyword>
<sequence length="580" mass="66408">MIPRYFSSLFVFVILFFFANAAINNLKEDPRLSGWRPFLICKSCAPVEKLRASAFGIELTPDYVTLAMKFSNRTTAHLVKVAPTREYWNVLIGWMTTSAKEISTNENSGLEILIQRQLEHDIILDALRQLRYELTKYYPEVMLEYGGAAVSDYIFRNPATHSVMQTAIQASPFFTPQNEEHFFIYPSDQAISVTTWRQDIDSSLTGIYSALVIHDALVITNTSSYLSASWYQYSLTQTPIGTTSHPKSILPYLQFQPPKFTKSTLSKDQSTFEASMDRLYKPNLTPIQTLITTIESAYKSKSNISSLFKKGPITGKTQLILRVQESPDSDLQYLFRELGAVLKTTRFDPTDPQLSIFRLKGPNWIFQPALFVALMVKEEIDSSLPAWCFDEHPVCEELKQCVKQEARGELVICEDVVQPEDGFDVKLETAVMGGLWQALETGFVPWVKFLSEEVEARMWLWYCVEGMPWSSEKSEERCRRVIVSREGEEKGVDENYVGTIGNVVSVMTRYWVTGDTGHAMASIPLYWFGGENLLRVFFWAVNRIMGQKLYDEVADFVEGIWETEWEPIFKEIMQAWNGVY</sequence>
<name>A0A9P9D9T4_9PLEO</name>
<gene>
    <name evidence="2" type="ORF">B0J11DRAFT_618642</name>
</gene>
<comment type="caution">
    <text evidence="2">The sequence shown here is derived from an EMBL/GenBank/DDBJ whole genome shotgun (WGS) entry which is preliminary data.</text>
</comment>
<evidence type="ECO:0000313" key="2">
    <source>
        <dbReference type="EMBL" id="KAH7115034.1"/>
    </source>
</evidence>
<reference evidence="2" key="1">
    <citation type="journal article" date="2021" name="Nat. Commun.">
        <title>Genetic determinants of endophytism in the Arabidopsis root mycobiome.</title>
        <authorList>
            <person name="Mesny F."/>
            <person name="Miyauchi S."/>
            <person name="Thiergart T."/>
            <person name="Pickel B."/>
            <person name="Atanasova L."/>
            <person name="Karlsson M."/>
            <person name="Huettel B."/>
            <person name="Barry K.W."/>
            <person name="Haridas S."/>
            <person name="Chen C."/>
            <person name="Bauer D."/>
            <person name="Andreopoulos W."/>
            <person name="Pangilinan J."/>
            <person name="LaButti K."/>
            <person name="Riley R."/>
            <person name="Lipzen A."/>
            <person name="Clum A."/>
            <person name="Drula E."/>
            <person name="Henrissat B."/>
            <person name="Kohler A."/>
            <person name="Grigoriev I.V."/>
            <person name="Martin F.M."/>
            <person name="Hacquard S."/>
        </authorList>
    </citation>
    <scope>NUCLEOTIDE SEQUENCE</scope>
    <source>
        <strain evidence="2">MPI-CAGE-CH-0243</strain>
    </source>
</reference>
<protein>
    <submittedName>
        <fullName evidence="2">Uncharacterized protein</fullName>
    </submittedName>
</protein>
<accession>A0A9P9D9T4</accession>
<feature type="signal peptide" evidence="1">
    <location>
        <begin position="1"/>
        <end position="21"/>
    </location>
</feature>
<dbReference type="EMBL" id="JAGMWT010000016">
    <property type="protein sequence ID" value="KAH7115034.1"/>
    <property type="molecule type" value="Genomic_DNA"/>
</dbReference>
<dbReference type="Proteomes" id="UP000700596">
    <property type="component" value="Unassembled WGS sequence"/>
</dbReference>
<dbReference type="AlphaFoldDB" id="A0A9P9D9T4"/>